<feature type="compositionally biased region" description="Gly residues" evidence="1">
    <location>
        <begin position="210"/>
        <end position="225"/>
    </location>
</feature>
<feature type="region of interest" description="Disordered" evidence="1">
    <location>
        <begin position="210"/>
        <end position="249"/>
    </location>
</feature>
<keyword evidence="2" id="KW-0812">Transmembrane</keyword>
<keyword evidence="3" id="KW-0167">Capsid protein</keyword>
<proteinExistence type="predicted"/>
<accession>A0A426DBL2</accession>
<name>A0A426DBL2_9FIRM</name>
<gene>
    <name evidence="3" type="ORF">EBB54_01490</name>
</gene>
<dbReference type="PANTHER" id="PTHR40050">
    <property type="entry name" value="INNER SPORE COAT PROTEIN H"/>
    <property type="match status" value="1"/>
</dbReference>
<keyword evidence="3" id="KW-0946">Virion</keyword>
<dbReference type="RefSeq" id="WP_125126053.1">
    <property type="nucleotide sequence ID" value="NZ_RHJS01000002.1"/>
</dbReference>
<dbReference type="Pfam" id="PF08757">
    <property type="entry name" value="CotH"/>
    <property type="match status" value="2"/>
</dbReference>
<feature type="region of interest" description="Disordered" evidence="1">
    <location>
        <begin position="591"/>
        <end position="660"/>
    </location>
</feature>
<dbReference type="PANTHER" id="PTHR40050:SF1">
    <property type="entry name" value="INNER SPORE COAT PROTEIN H"/>
    <property type="match status" value="1"/>
</dbReference>
<evidence type="ECO:0000313" key="4">
    <source>
        <dbReference type="Proteomes" id="UP000274920"/>
    </source>
</evidence>
<dbReference type="InterPro" id="IPR014867">
    <property type="entry name" value="Spore_coat_CotH_CotH2/3/7"/>
</dbReference>
<sequence>MSTHKQIDRICCGVLVLVLLLTIVFMNAGKLGVQAVSRALGYESKLFDTSIVHTIDIEMEDWDTFLEGCTDEEYVSCSLVIDQEAYQNVAIRAKGNTSLTSVASYGNDRYSFKVEFDHYEQAKTYYGLDKLCLNNIIQDNTYMKDYVSYQMMAEAGVASPLCSFVYITVNGEDFGLYLAVEGVEESFLERNYGTDYGELYKPDSMSMGGGRGNGAGFDPGEGGLWEDGNFEESPAGNPAGRMNEMPPEGMENFEGQMPPEGMENFEGQIPPEDMENFGGENMVAPNTEMPTKDISGSETDASGVEREKVPGKMTMGSEDVSLIYTDDEYDSYTNIFENAKTKISDSDKDRLIASLKNLNEGENIENVVDVEEVIRYFVVHNFVCNFDSYTGFMIHNYYLYEKDGQLSMIPWDYNLAFGGFEAGTDAQSLVNYPIDSPVSGGTVESRPMLAWIFADEKYTELYHQYFSEFLSQYFISGEFEKMIDTVSEMIAPYVEKDPTKFCSYEEFQEGVSTLKTFCGLRAESIQGQLDGTISSTGTAQQFPSEEQQTEAFEGVEAGDLAIETMGTMGNTFGPGGGPGKFAGASEVFADEDAEGTEGSEGRTGIESEDTGGEIGIGPEGSEGGTGIGSEDTDGEIGIGPEGTGEESHLGSGGVQEKTDPGAEEFEGRFKPQDMGAMAQPEVQRKDMGNIWIMTGFSFIVLFTGIICACRFKRYS</sequence>
<keyword evidence="2" id="KW-1133">Transmembrane helix</keyword>
<comment type="caution">
    <text evidence="3">The sequence shown here is derived from an EMBL/GenBank/DDBJ whole genome shotgun (WGS) entry which is preliminary data.</text>
</comment>
<keyword evidence="4" id="KW-1185">Reference proteome</keyword>
<evidence type="ECO:0000256" key="1">
    <source>
        <dbReference type="SAM" id="MobiDB-lite"/>
    </source>
</evidence>
<organism evidence="3 4">
    <name type="scientific">Schaedlerella arabinosiphila</name>
    <dbReference type="NCBI Taxonomy" id="2044587"/>
    <lineage>
        <taxon>Bacteria</taxon>
        <taxon>Bacillati</taxon>
        <taxon>Bacillota</taxon>
        <taxon>Clostridia</taxon>
        <taxon>Lachnospirales</taxon>
        <taxon>Lachnospiraceae</taxon>
        <taxon>Schaedlerella</taxon>
    </lineage>
</organism>
<reference evidence="3" key="1">
    <citation type="submission" date="2018-10" db="EMBL/GenBank/DDBJ databases">
        <title>Schaedlerella arabinophila gen. nov. sp. nov., isolated from the mouse intestinal tract and comparative analysis with the genome of the closely related altered Schaedler flora strain ASF502.</title>
        <authorList>
            <person name="Miyake S."/>
            <person name="Soh M."/>
            <person name="Seedorf H."/>
        </authorList>
    </citation>
    <scope>NUCLEOTIDE SEQUENCE [LARGE SCALE GENOMIC DNA]</scope>
    <source>
        <strain evidence="3">DSM 106076</strain>
    </source>
</reference>
<evidence type="ECO:0000256" key="2">
    <source>
        <dbReference type="SAM" id="Phobius"/>
    </source>
</evidence>
<feature type="region of interest" description="Disordered" evidence="1">
    <location>
        <begin position="288"/>
        <end position="308"/>
    </location>
</feature>
<dbReference type="Proteomes" id="UP000274920">
    <property type="component" value="Unassembled WGS sequence"/>
</dbReference>
<feature type="transmembrane region" description="Helical" evidence="2">
    <location>
        <begin position="690"/>
        <end position="711"/>
    </location>
</feature>
<dbReference type="AlphaFoldDB" id="A0A426DBL2"/>
<feature type="compositionally biased region" description="Gly residues" evidence="1">
    <location>
        <begin position="612"/>
        <end position="627"/>
    </location>
</feature>
<dbReference type="EMBL" id="RHJS01000002">
    <property type="protein sequence ID" value="RRK30200.1"/>
    <property type="molecule type" value="Genomic_DNA"/>
</dbReference>
<evidence type="ECO:0000313" key="3">
    <source>
        <dbReference type="EMBL" id="RRK30200.1"/>
    </source>
</evidence>
<protein>
    <submittedName>
        <fullName evidence="3">Spore coat protein CotH</fullName>
    </submittedName>
</protein>
<keyword evidence="2" id="KW-0472">Membrane</keyword>